<evidence type="ECO:0000313" key="1">
    <source>
        <dbReference type="EMBL" id="CAH0025112.1"/>
    </source>
</evidence>
<dbReference type="SUPFAM" id="SSF81383">
    <property type="entry name" value="F-box domain"/>
    <property type="match status" value="1"/>
</dbReference>
<reference evidence="1" key="1">
    <citation type="submission" date="2021-10" db="EMBL/GenBank/DDBJ databases">
        <authorList>
            <person name="Piombo E."/>
        </authorList>
    </citation>
    <scope>NUCLEOTIDE SEQUENCE</scope>
</reference>
<evidence type="ECO:0008006" key="3">
    <source>
        <dbReference type="Google" id="ProtNLM"/>
    </source>
</evidence>
<protein>
    <recommendedName>
        <fullName evidence="3">F-box domain-containing protein</fullName>
    </recommendedName>
</protein>
<dbReference type="AlphaFoldDB" id="A0A9N9VF91"/>
<name>A0A9N9VF91_9HYPO</name>
<accession>A0A9N9VF91</accession>
<dbReference type="EMBL" id="CABFNQ020000702">
    <property type="protein sequence ID" value="CAH0025112.1"/>
    <property type="molecule type" value="Genomic_DNA"/>
</dbReference>
<dbReference type="OrthoDB" id="5137658at2759"/>
<keyword evidence="2" id="KW-1185">Reference proteome</keyword>
<gene>
    <name evidence="1" type="ORF">CRHIZ90672A_00005262</name>
</gene>
<proteinExistence type="predicted"/>
<comment type="caution">
    <text evidence="1">The sequence shown here is derived from an EMBL/GenBank/DDBJ whole genome shotgun (WGS) entry which is preliminary data.</text>
</comment>
<dbReference type="Proteomes" id="UP000696573">
    <property type="component" value="Unassembled WGS sequence"/>
</dbReference>
<sequence length="537" mass="61438">MDSTLLRIPQELQVRILSNLVTHDFKDILNILCTCKKLHEIALPLSVATFEVHTPNEPDNNDLHMRTRLFKFLRYITITKPGLASHVRTLVLERWLLGSYQEHIGPPGPRADDMLVYNQLIRRAVASHYDTANEQSKVSRWTSDLLAGMPDAIFALLLVACTGLKELCFSEPRVRDDRLEDGMLEVTIYSHLQYVLRLATETDPSVEGEPSHPAPLSLLERVYHEGVRRYGYDNWLGHALPFLQLPRLRTYECLYGNILEEEAILPAFLGPSSSRVRDLVFRSSCISKNSLGTMLAAARSLRSFEYIRGLSDVDSRYRAAMPRDIIEAIQSHAADLEHLTLDLNDDTYRRSWLDQPDRIFMGDKLQQMANLKSLVIGMLPLTGIIDSEPNQSQLHGPAETGQSYRKVQETRRLVECLPESLERLEILCCGMGILGEAQQLLDFISLGQFEHLTFVRFVFNCGTTNPRLVDLTCRSSSLRVETAFQTKGHRDFDLGQSWTYEVSPCSRLHPPTINYYEDWHKYRYTGEMTIEELFSNM</sequence>
<evidence type="ECO:0000313" key="2">
    <source>
        <dbReference type="Proteomes" id="UP000696573"/>
    </source>
</evidence>
<organism evidence="1 2">
    <name type="scientific">Clonostachys rhizophaga</name>
    <dbReference type="NCBI Taxonomy" id="160324"/>
    <lineage>
        <taxon>Eukaryota</taxon>
        <taxon>Fungi</taxon>
        <taxon>Dikarya</taxon>
        <taxon>Ascomycota</taxon>
        <taxon>Pezizomycotina</taxon>
        <taxon>Sordariomycetes</taxon>
        <taxon>Hypocreomycetidae</taxon>
        <taxon>Hypocreales</taxon>
        <taxon>Bionectriaceae</taxon>
        <taxon>Clonostachys</taxon>
    </lineage>
</organism>
<dbReference type="InterPro" id="IPR036047">
    <property type="entry name" value="F-box-like_dom_sf"/>
</dbReference>